<dbReference type="Pfam" id="PF02698">
    <property type="entry name" value="DUF218"/>
    <property type="match status" value="1"/>
</dbReference>
<proteinExistence type="predicted"/>
<dbReference type="CDD" id="cd06259">
    <property type="entry name" value="YdcF-like"/>
    <property type="match status" value="1"/>
</dbReference>
<feature type="domain" description="DUF218" evidence="2">
    <location>
        <begin position="47"/>
        <end position="180"/>
    </location>
</feature>
<dbReference type="InterPro" id="IPR051599">
    <property type="entry name" value="Cell_Envelope_Assoc"/>
</dbReference>
<dbReference type="PANTHER" id="PTHR30336:SF20">
    <property type="entry name" value="DUF218 DOMAIN-CONTAINING PROTEIN"/>
    <property type="match status" value="1"/>
</dbReference>
<accession>A0ABP9WT58</accession>
<gene>
    <name evidence="3" type="ORF">Hgul01_00156</name>
</gene>
<dbReference type="PANTHER" id="PTHR30336">
    <property type="entry name" value="INNER MEMBRANE PROTEIN, PROBABLE PERMEASE"/>
    <property type="match status" value="1"/>
</dbReference>
<evidence type="ECO:0000259" key="2">
    <source>
        <dbReference type="Pfam" id="PF02698"/>
    </source>
</evidence>
<evidence type="ECO:0000313" key="3">
    <source>
        <dbReference type="EMBL" id="GAA5526384.1"/>
    </source>
</evidence>
<feature type="transmembrane region" description="Helical" evidence="1">
    <location>
        <begin position="12"/>
        <end position="35"/>
    </location>
</feature>
<dbReference type="RefSeq" id="WP_345720034.1">
    <property type="nucleotide sequence ID" value="NZ_BAABRU010000001.1"/>
</dbReference>
<name>A0ABP9WT58_9CHLR</name>
<protein>
    <recommendedName>
        <fullName evidence="2">DUF218 domain-containing protein</fullName>
    </recommendedName>
</protein>
<comment type="caution">
    <text evidence="3">The sequence shown here is derived from an EMBL/GenBank/DDBJ whole genome shotgun (WGS) entry which is preliminary data.</text>
</comment>
<keyword evidence="4" id="KW-1185">Reference proteome</keyword>
<keyword evidence="1" id="KW-1133">Transmembrane helix</keyword>
<evidence type="ECO:0000256" key="1">
    <source>
        <dbReference type="SAM" id="Phobius"/>
    </source>
</evidence>
<sequence>MQSPAKQWLRRSIRGLLASLCLAAVMFISTGYIVYRQAQRAELRPVDALLVLGAAQWDGEPSPVLEARLTEAIRLYRLGYARRIIVSGGTGLNDTRSEASVAYDYLIEHSIDPTLIISVAQGRDTRSTLLAVHDEMQRQQIDSLLIVTDPPHLLRALKMAHDYGITSFGAPVKANSPTTNWASIKATSREALAYLAYVLLDQ</sequence>
<keyword evidence="1" id="KW-0812">Transmembrane</keyword>
<dbReference type="Proteomes" id="UP001428290">
    <property type="component" value="Unassembled WGS sequence"/>
</dbReference>
<evidence type="ECO:0000313" key="4">
    <source>
        <dbReference type="Proteomes" id="UP001428290"/>
    </source>
</evidence>
<dbReference type="EMBL" id="BAABRU010000001">
    <property type="protein sequence ID" value="GAA5526384.1"/>
    <property type="molecule type" value="Genomic_DNA"/>
</dbReference>
<keyword evidence="1" id="KW-0472">Membrane</keyword>
<reference evidence="3 4" key="1">
    <citation type="submission" date="2024-02" db="EMBL/GenBank/DDBJ databases">
        <title>Herpetosiphon gulosus NBRC 112829.</title>
        <authorList>
            <person name="Ichikawa N."/>
            <person name="Katano-Makiyama Y."/>
            <person name="Hidaka K."/>
        </authorList>
    </citation>
    <scope>NUCLEOTIDE SEQUENCE [LARGE SCALE GENOMIC DNA]</scope>
    <source>
        <strain evidence="3 4">NBRC 112829</strain>
    </source>
</reference>
<organism evidence="3 4">
    <name type="scientific">Herpetosiphon gulosus</name>
    <dbReference type="NCBI Taxonomy" id="1973496"/>
    <lineage>
        <taxon>Bacteria</taxon>
        <taxon>Bacillati</taxon>
        <taxon>Chloroflexota</taxon>
        <taxon>Chloroflexia</taxon>
        <taxon>Herpetosiphonales</taxon>
        <taxon>Herpetosiphonaceae</taxon>
        <taxon>Herpetosiphon</taxon>
    </lineage>
</organism>
<dbReference type="InterPro" id="IPR014729">
    <property type="entry name" value="Rossmann-like_a/b/a_fold"/>
</dbReference>
<dbReference type="Gene3D" id="3.40.50.620">
    <property type="entry name" value="HUPs"/>
    <property type="match status" value="1"/>
</dbReference>
<dbReference type="InterPro" id="IPR003848">
    <property type="entry name" value="DUF218"/>
</dbReference>